<reference evidence="8" key="1">
    <citation type="submission" date="2020-10" db="EMBL/GenBank/DDBJ databases">
        <authorList>
            <person name="Han B."/>
            <person name="Lu T."/>
            <person name="Zhao Q."/>
            <person name="Huang X."/>
            <person name="Zhao Y."/>
        </authorList>
    </citation>
    <scope>NUCLEOTIDE SEQUENCE</scope>
</reference>
<name>A0A811M6A8_9POAL</name>
<evidence type="ECO:0000313" key="8">
    <source>
        <dbReference type="EMBL" id="CAD6202251.1"/>
    </source>
</evidence>
<dbReference type="OrthoDB" id="9900844at2759"/>
<proteinExistence type="predicted"/>
<dbReference type="InterPro" id="IPR014001">
    <property type="entry name" value="Helicase_ATP-bd"/>
</dbReference>
<feature type="compositionally biased region" description="Basic and acidic residues" evidence="6">
    <location>
        <begin position="228"/>
        <end position="238"/>
    </location>
</feature>
<dbReference type="AlphaFoldDB" id="A0A811M6A8"/>
<feature type="compositionally biased region" description="Polar residues" evidence="6">
    <location>
        <begin position="211"/>
        <end position="225"/>
    </location>
</feature>
<dbReference type="InterPro" id="IPR000330">
    <property type="entry name" value="SNF2_N"/>
</dbReference>
<keyword evidence="5" id="KW-0539">Nucleus</keyword>
<dbReference type="InterPro" id="IPR027417">
    <property type="entry name" value="P-loop_NTPase"/>
</dbReference>
<feature type="region of interest" description="Disordered" evidence="6">
    <location>
        <begin position="855"/>
        <end position="874"/>
    </location>
</feature>
<gene>
    <name evidence="8" type="ORF">NCGR_LOCUS540</name>
</gene>
<evidence type="ECO:0000256" key="5">
    <source>
        <dbReference type="ARBA" id="ARBA00023242"/>
    </source>
</evidence>
<evidence type="ECO:0000256" key="1">
    <source>
        <dbReference type="ARBA" id="ARBA00004123"/>
    </source>
</evidence>
<accession>A0A811M6A8</accession>
<dbReference type="Gene3D" id="3.40.50.300">
    <property type="entry name" value="P-loop containing nucleotide triphosphate hydrolases"/>
    <property type="match status" value="1"/>
</dbReference>
<comment type="caution">
    <text evidence="8">The sequence shown here is derived from an EMBL/GenBank/DDBJ whole genome shotgun (WGS) entry which is preliminary data.</text>
</comment>
<dbReference type="PROSITE" id="PS51192">
    <property type="entry name" value="HELICASE_ATP_BIND_1"/>
    <property type="match status" value="1"/>
</dbReference>
<keyword evidence="2" id="KW-0547">Nucleotide-binding</keyword>
<evidence type="ECO:0000256" key="2">
    <source>
        <dbReference type="ARBA" id="ARBA00022741"/>
    </source>
</evidence>
<dbReference type="InterPro" id="IPR038718">
    <property type="entry name" value="SNF2-like_sf"/>
</dbReference>
<feature type="compositionally biased region" description="Basic and acidic residues" evidence="6">
    <location>
        <begin position="856"/>
        <end position="874"/>
    </location>
</feature>
<keyword evidence="3" id="KW-0347">Helicase</keyword>
<evidence type="ECO:0000256" key="4">
    <source>
        <dbReference type="ARBA" id="ARBA00022840"/>
    </source>
</evidence>
<sequence>MAPSTLSPSLPPTLHSEPLSLPSTAVVLPSHGAAALLPSLGAAAPLGAVAPLPSALLPLLDGDRRQTRSGDDGGVVEQAAATTTVESGEILPRGSMGSAGQKRHTSSPGTQSQSNIFLHNKRLRLQFLQQVNELKAGSVTKDFKAIIAKRRELFGIIERLRQVPIEQLYSSPLPKSSNARLDNFGKIGSSYSPDNVIDLDADEDNVEYHTQVNAGNTEAGSTASAVDSGDKDRVKSFGDENSSSNQNDNYIQQNPLLEHPVGHQEIIRPDNCNSSTEPQALVKQVNDGMDNDDVSAEAKKIVLFDSHSTSEQQPLMKLARGNIYTNTENGLKEKGKIGRTIAKHVGSYEVSCEILQNEPQSNEGNHHDNGSPVDELDDLWMGMSVALACSEQTNQVSLSIVPFESNSEETEDACSHDFLLKDDLGMVCRICGLIQQRIEKIFEHSWKKRNQAYRTYPKKQRNSSDPDATMNALGTILSVAPDTLSMHPQHSEQMKPHQVEGFNFLIKNLADEDNPGGCILAHAPGSGKTFLLISFVHSFLARYPAGRPLIMLPKGILGTWKSEFLCWQVENIPLYDFYSSKASSRPEQLKVLKLWEESKSILLLGYQQFAHIISDNSSDRETIMCKEKLLRVPSLVILDEGHTSRNDQTDLLNALETIRTPRKVVLSGTLFQNHGILTKVDMSGMAMRSKTISEKVFYELIEENLQKDSKTMRVMIIQNLHKLTENILHYYQGEILKELPGLVDFTVLLNMSSKQEDIIKGLAGLKRFEAHAKCNAVSHHPCLKDVKIVDKKNRNISKRMMDSIVCGIDIKAVGEKVLVFSQYVRSLHFLETLFTKMKGWKPGVNTFLMDGSSTQEQREQAIERQSDGHSDRGSLESCTVTALLLLARQRRRITTPPSRKRVSKLWFEWDELCSNEDFELAKVDVSDCKDMFLESPALQADVKSLFKR</sequence>
<dbReference type="Gene3D" id="3.40.50.10810">
    <property type="entry name" value="Tandem AAA-ATPase domain"/>
    <property type="match status" value="1"/>
</dbReference>
<dbReference type="SMART" id="SM00487">
    <property type="entry name" value="DEXDc"/>
    <property type="match status" value="1"/>
</dbReference>
<feature type="region of interest" description="Disordered" evidence="6">
    <location>
        <begin position="63"/>
        <end position="115"/>
    </location>
</feature>
<dbReference type="EMBL" id="CAJGYO010000001">
    <property type="protein sequence ID" value="CAD6202251.1"/>
    <property type="molecule type" value="Genomic_DNA"/>
</dbReference>
<evidence type="ECO:0000259" key="7">
    <source>
        <dbReference type="PROSITE" id="PS51192"/>
    </source>
</evidence>
<feature type="compositionally biased region" description="Polar residues" evidence="6">
    <location>
        <begin position="106"/>
        <end position="115"/>
    </location>
</feature>
<dbReference type="PANTHER" id="PTHR45821">
    <property type="entry name" value="SNF2 DOMAIN-CONTAINING PROTEIN CLASSY 2-RELATED"/>
    <property type="match status" value="1"/>
</dbReference>
<feature type="compositionally biased region" description="Polar residues" evidence="6">
    <location>
        <begin position="239"/>
        <end position="250"/>
    </location>
</feature>
<keyword evidence="3" id="KW-0378">Hydrolase</keyword>
<dbReference type="SUPFAM" id="SSF52540">
    <property type="entry name" value="P-loop containing nucleoside triphosphate hydrolases"/>
    <property type="match status" value="2"/>
</dbReference>
<dbReference type="Pfam" id="PF00176">
    <property type="entry name" value="SNF2-rel_dom"/>
    <property type="match status" value="1"/>
</dbReference>
<dbReference type="PANTHER" id="PTHR45821:SF12">
    <property type="entry name" value="OS03G0165266 PROTEIN"/>
    <property type="match status" value="1"/>
</dbReference>
<organism evidence="8 9">
    <name type="scientific">Miscanthus lutarioriparius</name>
    <dbReference type="NCBI Taxonomy" id="422564"/>
    <lineage>
        <taxon>Eukaryota</taxon>
        <taxon>Viridiplantae</taxon>
        <taxon>Streptophyta</taxon>
        <taxon>Embryophyta</taxon>
        <taxon>Tracheophyta</taxon>
        <taxon>Spermatophyta</taxon>
        <taxon>Magnoliopsida</taxon>
        <taxon>Liliopsida</taxon>
        <taxon>Poales</taxon>
        <taxon>Poaceae</taxon>
        <taxon>PACMAD clade</taxon>
        <taxon>Panicoideae</taxon>
        <taxon>Andropogonodae</taxon>
        <taxon>Andropogoneae</taxon>
        <taxon>Saccharinae</taxon>
        <taxon>Miscanthus</taxon>
    </lineage>
</organism>
<keyword evidence="9" id="KW-1185">Reference proteome</keyword>
<dbReference type="GO" id="GO:0005634">
    <property type="term" value="C:nucleus"/>
    <property type="evidence" value="ECO:0007669"/>
    <property type="project" value="UniProtKB-SubCell"/>
</dbReference>
<evidence type="ECO:0000256" key="3">
    <source>
        <dbReference type="ARBA" id="ARBA00022806"/>
    </source>
</evidence>
<dbReference type="GO" id="GO:0005524">
    <property type="term" value="F:ATP binding"/>
    <property type="evidence" value="ECO:0007669"/>
    <property type="project" value="UniProtKB-KW"/>
</dbReference>
<dbReference type="GO" id="GO:0004386">
    <property type="term" value="F:helicase activity"/>
    <property type="evidence" value="ECO:0007669"/>
    <property type="project" value="UniProtKB-KW"/>
</dbReference>
<evidence type="ECO:0000313" key="9">
    <source>
        <dbReference type="Proteomes" id="UP000604825"/>
    </source>
</evidence>
<protein>
    <recommendedName>
        <fullName evidence="7">Helicase ATP-binding domain-containing protein</fullName>
    </recommendedName>
</protein>
<keyword evidence="4" id="KW-0067">ATP-binding</keyword>
<dbReference type="GO" id="GO:0080188">
    <property type="term" value="P:gene silencing by siRNA-directed DNA methylation"/>
    <property type="evidence" value="ECO:0007669"/>
    <property type="project" value="InterPro"/>
</dbReference>
<evidence type="ECO:0000256" key="6">
    <source>
        <dbReference type="SAM" id="MobiDB-lite"/>
    </source>
</evidence>
<feature type="domain" description="Helicase ATP-binding" evidence="7">
    <location>
        <begin position="509"/>
        <end position="673"/>
    </location>
</feature>
<dbReference type="InterPro" id="IPR044567">
    <property type="entry name" value="CLSY/DRD1"/>
</dbReference>
<feature type="region of interest" description="Disordered" evidence="6">
    <location>
        <begin position="211"/>
        <end position="250"/>
    </location>
</feature>
<comment type="subcellular location">
    <subcellularLocation>
        <location evidence="1">Nucleus</location>
    </subcellularLocation>
</comment>
<dbReference type="Proteomes" id="UP000604825">
    <property type="component" value="Unassembled WGS sequence"/>
</dbReference>